<dbReference type="Pfam" id="PF03050">
    <property type="entry name" value="DDE_Tnp_IS66"/>
    <property type="match status" value="1"/>
</dbReference>
<reference evidence="2" key="2">
    <citation type="submission" date="2020-01" db="EMBL/GenBank/DDBJ databases">
        <authorList>
            <person name="Campanaro S."/>
        </authorList>
    </citation>
    <scope>NUCLEOTIDE SEQUENCE</scope>
    <source>
        <strain evidence="2">AS06rmzACSIP_7</strain>
    </source>
</reference>
<evidence type="ECO:0000313" key="2">
    <source>
        <dbReference type="EMBL" id="NLW34436.1"/>
    </source>
</evidence>
<dbReference type="InterPro" id="IPR052344">
    <property type="entry name" value="Transposase-related"/>
</dbReference>
<evidence type="ECO:0000259" key="1">
    <source>
        <dbReference type="Pfam" id="PF03050"/>
    </source>
</evidence>
<feature type="domain" description="Transposase IS66 central" evidence="1">
    <location>
        <begin position="4"/>
        <end position="82"/>
    </location>
</feature>
<dbReference type="Proteomes" id="UP000777265">
    <property type="component" value="Unassembled WGS sequence"/>
</dbReference>
<protein>
    <submittedName>
        <fullName evidence="2">IS66 family transposase</fullName>
    </submittedName>
</protein>
<sequence>MIDAIMEKLRAWCTRQFDQRLVEPNSALGEAISYMLNHWEKLTLFLREPGAPLDNNICEQVLKRVILHRKNALFYKTLNGARVGDLFMSLIHTCQLNNVNPFDYLTELQRHAENLATEPENWMPWNYREALEGREAHAVVC</sequence>
<dbReference type="InterPro" id="IPR004291">
    <property type="entry name" value="Transposase_IS66_central"/>
</dbReference>
<organism evidence="2 3">
    <name type="scientific">Syntrophorhabdus aromaticivorans</name>
    <dbReference type="NCBI Taxonomy" id="328301"/>
    <lineage>
        <taxon>Bacteria</taxon>
        <taxon>Pseudomonadati</taxon>
        <taxon>Thermodesulfobacteriota</taxon>
        <taxon>Syntrophorhabdia</taxon>
        <taxon>Syntrophorhabdales</taxon>
        <taxon>Syntrophorhabdaceae</taxon>
        <taxon>Syntrophorhabdus</taxon>
    </lineage>
</organism>
<reference evidence="2" key="1">
    <citation type="journal article" date="2020" name="Biotechnol. Biofuels">
        <title>New insights from the biogas microbiome by comprehensive genome-resolved metagenomics of nearly 1600 species originating from multiple anaerobic digesters.</title>
        <authorList>
            <person name="Campanaro S."/>
            <person name="Treu L."/>
            <person name="Rodriguez-R L.M."/>
            <person name="Kovalovszki A."/>
            <person name="Ziels R.M."/>
            <person name="Maus I."/>
            <person name="Zhu X."/>
            <person name="Kougias P.G."/>
            <person name="Basile A."/>
            <person name="Luo G."/>
            <person name="Schluter A."/>
            <person name="Konstantinidis K.T."/>
            <person name="Angelidaki I."/>
        </authorList>
    </citation>
    <scope>NUCLEOTIDE SEQUENCE</scope>
    <source>
        <strain evidence="2">AS06rmzACSIP_7</strain>
    </source>
</reference>
<proteinExistence type="predicted"/>
<accession>A0A971M3H3</accession>
<dbReference type="EMBL" id="JAAYEE010000051">
    <property type="protein sequence ID" value="NLW34436.1"/>
    <property type="molecule type" value="Genomic_DNA"/>
</dbReference>
<dbReference type="AlphaFoldDB" id="A0A971M3H3"/>
<evidence type="ECO:0000313" key="3">
    <source>
        <dbReference type="Proteomes" id="UP000777265"/>
    </source>
</evidence>
<name>A0A971M3H3_9BACT</name>
<dbReference type="PANTHER" id="PTHR33678">
    <property type="entry name" value="BLL1576 PROTEIN"/>
    <property type="match status" value="1"/>
</dbReference>
<comment type="caution">
    <text evidence="2">The sequence shown here is derived from an EMBL/GenBank/DDBJ whole genome shotgun (WGS) entry which is preliminary data.</text>
</comment>
<gene>
    <name evidence="2" type="ORF">GXY80_02985</name>
</gene>
<dbReference type="PANTHER" id="PTHR33678:SF2">
    <property type="match status" value="1"/>
</dbReference>